<reference evidence="1 2" key="1">
    <citation type="submission" date="2018-09" db="EMBL/GenBank/DDBJ databases">
        <authorList>
            <consortium name="Pathogen Informatics"/>
        </authorList>
    </citation>
    <scope>NUCLEOTIDE SEQUENCE [LARGE SCALE GENOMIC DNA]</scope>
    <source>
        <strain evidence="1 2">OH-22767</strain>
    </source>
</reference>
<name>A0A383TV02_9FLAO</name>
<proteinExistence type="predicted"/>
<organism evidence="1 2">
    <name type="scientific">Candidatus Ornithobacterium hominis</name>
    <dbReference type="NCBI Taxonomy" id="2497989"/>
    <lineage>
        <taxon>Bacteria</taxon>
        <taxon>Pseudomonadati</taxon>
        <taxon>Bacteroidota</taxon>
        <taxon>Flavobacteriia</taxon>
        <taxon>Flavobacteriales</taxon>
        <taxon>Weeksellaceae</taxon>
        <taxon>Ornithobacterium</taxon>
    </lineage>
</organism>
<sequence length="35" mass="4211">MTDRLEPNCKKILIEYQKNTKKGLKSYFINFVISF</sequence>
<dbReference type="Proteomes" id="UP000262142">
    <property type="component" value="Unassembled WGS sequence"/>
</dbReference>
<dbReference type="AlphaFoldDB" id="A0A383TV02"/>
<gene>
    <name evidence="1" type="ORF">SAMEA104719789_00150</name>
</gene>
<accession>A0A383TV02</accession>
<evidence type="ECO:0000313" key="2">
    <source>
        <dbReference type="Proteomes" id="UP000262142"/>
    </source>
</evidence>
<dbReference type="EMBL" id="UNSC01000001">
    <property type="protein sequence ID" value="SZD71058.1"/>
    <property type="molecule type" value="Genomic_DNA"/>
</dbReference>
<keyword evidence="2" id="KW-1185">Reference proteome</keyword>
<evidence type="ECO:0000313" key="1">
    <source>
        <dbReference type="EMBL" id="SZD71058.1"/>
    </source>
</evidence>
<protein>
    <submittedName>
        <fullName evidence="1">Uncharacterized protein</fullName>
    </submittedName>
</protein>